<dbReference type="Gene3D" id="3.30.1380.10">
    <property type="match status" value="1"/>
</dbReference>
<protein>
    <submittedName>
        <fullName evidence="3">D-alanyl-D-alanine carboxypeptidase</fullName>
    </submittedName>
</protein>
<evidence type="ECO:0000256" key="1">
    <source>
        <dbReference type="SAM" id="Phobius"/>
    </source>
</evidence>
<keyword evidence="4" id="KW-1185">Reference proteome</keyword>
<feature type="domain" description="D-alanyl-D-alanine carboxypeptidase-like core" evidence="2">
    <location>
        <begin position="134"/>
        <end position="270"/>
    </location>
</feature>
<dbReference type="InterPro" id="IPR052179">
    <property type="entry name" value="DD-CPase-like"/>
</dbReference>
<gene>
    <name evidence="3" type="ORF">A8806_101116</name>
</gene>
<keyword evidence="1" id="KW-0472">Membrane</keyword>
<keyword evidence="3" id="KW-0645">Protease</keyword>
<dbReference type="Pfam" id="PF02557">
    <property type="entry name" value="VanY"/>
    <property type="match status" value="1"/>
</dbReference>
<keyword evidence="3" id="KW-0378">Hydrolase</keyword>
<keyword evidence="1" id="KW-1133">Transmembrane helix</keyword>
<evidence type="ECO:0000313" key="3">
    <source>
        <dbReference type="EMBL" id="PWJ31829.1"/>
    </source>
</evidence>
<sequence length="293" mass="33030">MQEDFYSEAEDPALYKSEMKRRHWMARRRRQRRIRILVFTGSIVLMGTVLFAQKYTASEHQVVRAEKKQKVVETSADIDNSQKKVSANDKEGVNSDTAEYEIDASAWNLILVNSSHLVPDGYSVELTELTDGEAVDSRIYDDLKAMLDAAEGEGLSPVICSSYRSLEKQTTLFEEQVSMNMSNGASREEAEKQAAVWVAPPGTSEHQLGLALDIVSSSYQGLDEAQEETAEQKWLMKHCAEYGFILRYPTDKSDITGIGYEPWHYRYVGKKAAKEIMKQGICLEEYLGAAKSN</sequence>
<dbReference type="GO" id="GO:0006508">
    <property type="term" value="P:proteolysis"/>
    <property type="evidence" value="ECO:0007669"/>
    <property type="project" value="InterPro"/>
</dbReference>
<dbReference type="PANTHER" id="PTHR34385">
    <property type="entry name" value="D-ALANYL-D-ALANINE CARBOXYPEPTIDASE"/>
    <property type="match status" value="1"/>
</dbReference>
<dbReference type="InterPro" id="IPR058193">
    <property type="entry name" value="VanY/YodJ_core_dom"/>
</dbReference>
<accession>A0A2Y9C9F7</accession>
<dbReference type="InterPro" id="IPR009045">
    <property type="entry name" value="Zn_M74/Hedgehog-like"/>
</dbReference>
<keyword evidence="3" id="KW-0121">Carboxypeptidase</keyword>
<dbReference type="CDD" id="cd14852">
    <property type="entry name" value="LD-carboxypeptidase"/>
    <property type="match status" value="1"/>
</dbReference>
<reference evidence="3 4" key="1">
    <citation type="submission" date="2018-05" db="EMBL/GenBank/DDBJ databases">
        <title>The Hungate 1000. A catalogue of reference genomes from the rumen microbiome.</title>
        <authorList>
            <person name="Kelly W."/>
        </authorList>
    </citation>
    <scope>NUCLEOTIDE SEQUENCE [LARGE SCALE GENOMIC DNA]</scope>
    <source>
        <strain evidence="3 4">NLAE-zl-C242</strain>
    </source>
</reference>
<evidence type="ECO:0000313" key="4">
    <source>
        <dbReference type="Proteomes" id="UP000245845"/>
    </source>
</evidence>
<feature type="transmembrane region" description="Helical" evidence="1">
    <location>
        <begin position="34"/>
        <end position="52"/>
    </location>
</feature>
<dbReference type="GO" id="GO:0004180">
    <property type="term" value="F:carboxypeptidase activity"/>
    <property type="evidence" value="ECO:0007669"/>
    <property type="project" value="UniProtKB-KW"/>
</dbReference>
<comment type="caution">
    <text evidence="3">The sequence shown here is derived from an EMBL/GenBank/DDBJ whole genome shotgun (WGS) entry which is preliminary data.</text>
</comment>
<dbReference type="EMBL" id="QGDL01000001">
    <property type="protein sequence ID" value="PWJ31829.1"/>
    <property type="molecule type" value="Genomic_DNA"/>
</dbReference>
<dbReference type="InterPro" id="IPR003709">
    <property type="entry name" value="VanY-like_core_dom"/>
</dbReference>
<keyword evidence="1" id="KW-0812">Transmembrane</keyword>
<proteinExistence type="predicted"/>
<dbReference type="PANTHER" id="PTHR34385:SF1">
    <property type="entry name" value="PEPTIDOGLYCAN L-ALANYL-D-GLUTAMATE ENDOPEPTIDASE CWLK"/>
    <property type="match status" value="1"/>
</dbReference>
<evidence type="ECO:0000259" key="2">
    <source>
        <dbReference type="Pfam" id="PF02557"/>
    </source>
</evidence>
<dbReference type="SUPFAM" id="SSF55166">
    <property type="entry name" value="Hedgehog/DD-peptidase"/>
    <property type="match status" value="1"/>
</dbReference>
<organism evidence="3 4">
    <name type="scientific">Faecalicatena orotica</name>
    <dbReference type="NCBI Taxonomy" id="1544"/>
    <lineage>
        <taxon>Bacteria</taxon>
        <taxon>Bacillati</taxon>
        <taxon>Bacillota</taxon>
        <taxon>Clostridia</taxon>
        <taxon>Lachnospirales</taxon>
        <taxon>Lachnospiraceae</taxon>
        <taxon>Faecalicatena</taxon>
    </lineage>
</organism>
<dbReference type="AlphaFoldDB" id="A0A2Y9C9F7"/>
<dbReference type="Proteomes" id="UP000245845">
    <property type="component" value="Unassembled WGS sequence"/>
</dbReference>
<name>A0A2Y9C9F7_9FIRM</name>